<keyword evidence="2" id="KW-1185">Reference proteome</keyword>
<evidence type="ECO:0000313" key="2">
    <source>
        <dbReference type="Proteomes" id="UP000308600"/>
    </source>
</evidence>
<proteinExistence type="predicted"/>
<protein>
    <submittedName>
        <fullName evidence="1">Uncharacterized protein</fullName>
    </submittedName>
</protein>
<organism evidence="1 2">
    <name type="scientific">Pluteus cervinus</name>
    <dbReference type="NCBI Taxonomy" id="181527"/>
    <lineage>
        <taxon>Eukaryota</taxon>
        <taxon>Fungi</taxon>
        <taxon>Dikarya</taxon>
        <taxon>Basidiomycota</taxon>
        <taxon>Agaricomycotina</taxon>
        <taxon>Agaricomycetes</taxon>
        <taxon>Agaricomycetidae</taxon>
        <taxon>Agaricales</taxon>
        <taxon>Pluteineae</taxon>
        <taxon>Pluteaceae</taxon>
        <taxon>Pluteus</taxon>
    </lineage>
</organism>
<gene>
    <name evidence="1" type="ORF">BDN72DRAFT_853154</name>
</gene>
<sequence>MKIKGKRIQAEPAEKVKRNKGCNEEEPSQQQDTDSGVPVPGVLEGYADVIIRGIRIRIGALSGPLCSYKDKGGIWLCNDRASTGLGFHGTKRFTIPWLIRLNKNDRNRNDLPPNGNLEQPTSSKYNALAPPPVKLSTFEYTSADARSYFGA</sequence>
<name>A0ACD3BEK6_9AGAR</name>
<dbReference type="EMBL" id="ML208261">
    <property type="protein sequence ID" value="TFK76174.1"/>
    <property type="molecule type" value="Genomic_DNA"/>
</dbReference>
<accession>A0ACD3BEK6</accession>
<dbReference type="Proteomes" id="UP000308600">
    <property type="component" value="Unassembled WGS sequence"/>
</dbReference>
<evidence type="ECO:0000313" key="1">
    <source>
        <dbReference type="EMBL" id="TFK76174.1"/>
    </source>
</evidence>
<reference evidence="1 2" key="1">
    <citation type="journal article" date="2019" name="Nat. Ecol. Evol.">
        <title>Megaphylogeny resolves global patterns of mushroom evolution.</title>
        <authorList>
            <person name="Varga T."/>
            <person name="Krizsan K."/>
            <person name="Foldi C."/>
            <person name="Dima B."/>
            <person name="Sanchez-Garcia M."/>
            <person name="Sanchez-Ramirez S."/>
            <person name="Szollosi G.J."/>
            <person name="Szarkandi J.G."/>
            <person name="Papp V."/>
            <person name="Albert L."/>
            <person name="Andreopoulos W."/>
            <person name="Angelini C."/>
            <person name="Antonin V."/>
            <person name="Barry K.W."/>
            <person name="Bougher N.L."/>
            <person name="Buchanan P."/>
            <person name="Buyck B."/>
            <person name="Bense V."/>
            <person name="Catcheside P."/>
            <person name="Chovatia M."/>
            <person name="Cooper J."/>
            <person name="Damon W."/>
            <person name="Desjardin D."/>
            <person name="Finy P."/>
            <person name="Geml J."/>
            <person name="Haridas S."/>
            <person name="Hughes K."/>
            <person name="Justo A."/>
            <person name="Karasinski D."/>
            <person name="Kautmanova I."/>
            <person name="Kiss B."/>
            <person name="Kocsube S."/>
            <person name="Kotiranta H."/>
            <person name="LaButti K.M."/>
            <person name="Lechner B.E."/>
            <person name="Liimatainen K."/>
            <person name="Lipzen A."/>
            <person name="Lukacs Z."/>
            <person name="Mihaltcheva S."/>
            <person name="Morgado L.N."/>
            <person name="Niskanen T."/>
            <person name="Noordeloos M.E."/>
            <person name="Ohm R.A."/>
            <person name="Ortiz-Santana B."/>
            <person name="Ovrebo C."/>
            <person name="Racz N."/>
            <person name="Riley R."/>
            <person name="Savchenko A."/>
            <person name="Shiryaev A."/>
            <person name="Soop K."/>
            <person name="Spirin V."/>
            <person name="Szebenyi C."/>
            <person name="Tomsovsky M."/>
            <person name="Tulloss R.E."/>
            <person name="Uehling J."/>
            <person name="Grigoriev I.V."/>
            <person name="Vagvolgyi C."/>
            <person name="Papp T."/>
            <person name="Martin F.M."/>
            <person name="Miettinen O."/>
            <person name="Hibbett D.S."/>
            <person name="Nagy L.G."/>
        </authorList>
    </citation>
    <scope>NUCLEOTIDE SEQUENCE [LARGE SCALE GENOMIC DNA]</scope>
    <source>
        <strain evidence="1 2">NL-1719</strain>
    </source>
</reference>